<dbReference type="Proteomes" id="UP000789595">
    <property type="component" value="Unassembled WGS sequence"/>
</dbReference>
<sequence>MADLEAAAVAMAPLGAWLRYHLSSFSKGKNYPYGTLCANFAATAIAAMSTGLWTKTTGSDVFWHAVVDGFCGALSTASTFTSEFRMLKEAPHAPRGYIYASMMLLAGQVAAVPFVASIPSM</sequence>
<keyword evidence="5 9" id="KW-1133">Transmembrane helix</keyword>
<evidence type="ECO:0000256" key="5">
    <source>
        <dbReference type="ARBA" id="ARBA00022989"/>
    </source>
</evidence>
<keyword evidence="11" id="KW-1185">Reference proteome</keyword>
<reference evidence="10" key="1">
    <citation type="submission" date="2021-11" db="EMBL/GenBank/DDBJ databases">
        <authorList>
            <consortium name="Genoscope - CEA"/>
            <person name="William W."/>
        </authorList>
    </citation>
    <scope>NUCLEOTIDE SEQUENCE</scope>
</reference>
<comment type="subcellular location">
    <subcellularLocation>
        <location evidence="2">Cell membrane</location>
        <topology evidence="2">Multi-pass membrane protein</topology>
    </subcellularLocation>
</comment>
<keyword evidence="4 9" id="KW-0812">Transmembrane</keyword>
<comment type="function">
    <text evidence="1">Fluoride channel required for the rapid expulsion of cytoplasmic fluoride.</text>
</comment>
<evidence type="ECO:0000256" key="8">
    <source>
        <dbReference type="ARBA" id="ARBA00035585"/>
    </source>
</evidence>
<evidence type="ECO:0000256" key="1">
    <source>
        <dbReference type="ARBA" id="ARBA00002598"/>
    </source>
</evidence>
<dbReference type="EMBL" id="CAKKNE010000003">
    <property type="protein sequence ID" value="CAH0371270.1"/>
    <property type="molecule type" value="Genomic_DNA"/>
</dbReference>
<feature type="transmembrane region" description="Helical" evidence="9">
    <location>
        <begin position="96"/>
        <end position="118"/>
    </location>
</feature>
<protein>
    <recommendedName>
        <fullName evidence="12">Fluoride ion transporter CrcB</fullName>
    </recommendedName>
</protein>
<comment type="catalytic activity">
    <reaction evidence="8">
        <text>fluoride(in) = fluoride(out)</text>
        <dbReference type="Rhea" id="RHEA:76159"/>
        <dbReference type="ChEBI" id="CHEBI:17051"/>
    </reaction>
    <physiologicalReaction direction="left-to-right" evidence="8">
        <dbReference type="Rhea" id="RHEA:76160"/>
    </physiologicalReaction>
</comment>
<dbReference type="PANTHER" id="PTHR28259">
    <property type="entry name" value="FLUORIDE EXPORT PROTEIN 1-RELATED"/>
    <property type="match status" value="1"/>
</dbReference>
<evidence type="ECO:0000256" key="4">
    <source>
        <dbReference type="ARBA" id="ARBA00022692"/>
    </source>
</evidence>
<dbReference type="GO" id="GO:1903425">
    <property type="term" value="F:fluoride transmembrane transporter activity"/>
    <property type="evidence" value="ECO:0007669"/>
    <property type="project" value="TreeGrafter"/>
</dbReference>
<comment type="similarity">
    <text evidence="7">Belongs to the fluoride channel Fluc/FEX (TC 1.A.43) family.</text>
</comment>
<evidence type="ECO:0000313" key="11">
    <source>
        <dbReference type="Proteomes" id="UP000789595"/>
    </source>
</evidence>
<organism evidence="10 11">
    <name type="scientific">Pelagomonas calceolata</name>
    <dbReference type="NCBI Taxonomy" id="35677"/>
    <lineage>
        <taxon>Eukaryota</taxon>
        <taxon>Sar</taxon>
        <taxon>Stramenopiles</taxon>
        <taxon>Ochrophyta</taxon>
        <taxon>Pelagophyceae</taxon>
        <taxon>Pelagomonadales</taxon>
        <taxon>Pelagomonadaceae</taxon>
        <taxon>Pelagomonas</taxon>
    </lineage>
</organism>
<keyword evidence="3" id="KW-1003">Cell membrane</keyword>
<evidence type="ECO:0000256" key="9">
    <source>
        <dbReference type="SAM" id="Phobius"/>
    </source>
</evidence>
<evidence type="ECO:0000256" key="7">
    <source>
        <dbReference type="ARBA" id="ARBA00035120"/>
    </source>
</evidence>
<dbReference type="GO" id="GO:0005886">
    <property type="term" value="C:plasma membrane"/>
    <property type="evidence" value="ECO:0007669"/>
    <property type="project" value="UniProtKB-SubCell"/>
</dbReference>
<accession>A0A8J2SFY3</accession>
<feature type="transmembrane region" description="Helical" evidence="9">
    <location>
        <begin position="34"/>
        <end position="55"/>
    </location>
</feature>
<dbReference type="InterPro" id="IPR003691">
    <property type="entry name" value="FluC"/>
</dbReference>
<evidence type="ECO:0000256" key="3">
    <source>
        <dbReference type="ARBA" id="ARBA00022475"/>
    </source>
</evidence>
<keyword evidence="6 9" id="KW-0472">Membrane</keyword>
<comment type="caution">
    <text evidence="10">The sequence shown here is derived from an EMBL/GenBank/DDBJ whole genome shotgun (WGS) entry which is preliminary data.</text>
</comment>
<name>A0A8J2SFY3_9STRA</name>
<dbReference type="OrthoDB" id="409792at2759"/>
<evidence type="ECO:0000256" key="6">
    <source>
        <dbReference type="ARBA" id="ARBA00023136"/>
    </source>
</evidence>
<dbReference type="Pfam" id="PF02537">
    <property type="entry name" value="CRCB"/>
    <property type="match status" value="1"/>
</dbReference>
<dbReference type="AlphaFoldDB" id="A0A8J2SFY3"/>
<gene>
    <name evidence="10" type="ORF">PECAL_3P12030</name>
</gene>
<proteinExistence type="inferred from homology"/>
<dbReference type="PANTHER" id="PTHR28259:SF1">
    <property type="entry name" value="FLUORIDE EXPORT PROTEIN 1-RELATED"/>
    <property type="match status" value="1"/>
</dbReference>
<evidence type="ECO:0000313" key="10">
    <source>
        <dbReference type="EMBL" id="CAH0371270.1"/>
    </source>
</evidence>
<evidence type="ECO:0008006" key="12">
    <source>
        <dbReference type="Google" id="ProtNLM"/>
    </source>
</evidence>
<evidence type="ECO:0000256" key="2">
    <source>
        <dbReference type="ARBA" id="ARBA00004651"/>
    </source>
</evidence>